<accession>A0ABP9Z4N9</accession>
<evidence type="ECO:0000313" key="3">
    <source>
        <dbReference type="Proteomes" id="UP001473302"/>
    </source>
</evidence>
<reference evidence="2 3" key="1">
    <citation type="submission" date="2024-04" db="EMBL/GenBank/DDBJ databases">
        <title>genome sequences of Mucor flavus KT1a and Helicostylum pulchrum KT1b strains isolated from the surface of a dry-aged beef.</title>
        <authorList>
            <person name="Toyotome T."/>
            <person name="Hosono M."/>
            <person name="Torimaru M."/>
            <person name="Fukuda K."/>
            <person name="Mikami N."/>
        </authorList>
    </citation>
    <scope>NUCLEOTIDE SEQUENCE [LARGE SCALE GENOMIC DNA]</scope>
    <source>
        <strain evidence="2 3">KT1a</strain>
    </source>
</reference>
<evidence type="ECO:0000313" key="2">
    <source>
        <dbReference type="EMBL" id="GAA5814076.1"/>
    </source>
</evidence>
<gene>
    <name evidence="2" type="ORF">MFLAVUS_007566</name>
</gene>
<comment type="caution">
    <text evidence="2">The sequence shown here is derived from an EMBL/GenBank/DDBJ whole genome shotgun (WGS) entry which is preliminary data.</text>
</comment>
<name>A0ABP9Z4N9_9FUNG</name>
<keyword evidence="1" id="KW-0812">Transmembrane</keyword>
<sequence length="413" mass="48215">MNYAIMLTLCELDTAQIPIPNSCSSLSSETKNRIQDQEHPRLGQHIVDTFEMLANTRSFNVLRHTLSPRERTNLSSDILEKLHTNITLNQVKNFNILQQQQELLIEWRNNEFKTLDRLKESQSKVINQVDTIHQVHSRTADQIQLIFETLILVQNQTKTAVAEYNQVVRHYVKEMQTELNQLVIRQEFEVNLVIDTVISGLKTIDRNIGDMVTIQQDTTLNWSRERDLQNMYFENWTNTMDKLNTSVSQILSTSLESIQLLKDDILVIHSQLRGILIPFQWTIGVIMNFRGVFFNTLLYASFYYHMFYLFKSRNPFQKLFLSTVFAIGHQYIIHHIFSVYNENPNEEAIKILIVLVEWLLKKWFIGMRFGTRTPDRYDGSWSYQSSSTANSLYSLTDNSTYSSSSSFHDNGGD</sequence>
<proteinExistence type="predicted"/>
<keyword evidence="3" id="KW-1185">Reference proteome</keyword>
<dbReference type="EMBL" id="BAABUK010000019">
    <property type="protein sequence ID" value="GAA5814076.1"/>
    <property type="molecule type" value="Genomic_DNA"/>
</dbReference>
<feature type="transmembrane region" description="Helical" evidence="1">
    <location>
        <begin position="281"/>
        <end position="307"/>
    </location>
</feature>
<keyword evidence="1" id="KW-1133">Transmembrane helix</keyword>
<dbReference type="Proteomes" id="UP001473302">
    <property type="component" value="Unassembled WGS sequence"/>
</dbReference>
<protein>
    <submittedName>
        <fullName evidence="2">Uncharacterized protein</fullName>
    </submittedName>
</protein>
<organism evidence="2 3">
    <name type="scientific">Mucor flavus</name>
    <dbReference type="NCBI Taxonomy" id="439312"/>
    <lineage>
        <taxon>Eukaryota</taxon>
        <taxon>Fungi</taxon>
        <taxon>Fungi incertae sedis</taxon>
        <taxon>Mucoromycota</taxon>
        <taxon>Mucoromycotina</taxon>
        <taxon>Mucoromycetes</taxon>
        <taxon>Mucorales</taxon>
        <taxon>Mucorineae</taxon>
        <taxon>Mucoraceae</taxon>
        <taxon>Mucor</taxon>
    </lineage>
</organism>
<evidence type="ECO:0000256" key="1">
    <source>
        <dbReference type="SAM" id="Phobius"/>
    </source>
</evidence>
<keyword evidence="1" id="KW-0472">Membrane</keyword>